<protein>
    <submittedName>
        <fullName evidence="1">Uncharacterized protein</fullName>
    </submittedName>
</protein>
<evidence type="ECO:0000313" key="1">
    <source>
        <dbReference type="EMBL" id="CAK5277304.1"/>
    </source>
</evidence>
<dbReference type="Proteomes" id="UP001295794">
    <property type="component" value="Unassembled WGS sequence"/>
</dbReference>
<reference evidence="1" key="1">
    <citation type="submission" date="2023-11" db="EMBL/GenBank/DDBJ databases">
        <authorList>
            <person name="De Vega J J."/>
            <person name="De Vega J J."/>
        </authorList>
    </citation>
    <scope>NUCLEOTIDE SEQUENCE</scope>
</reference>
<organism evidence="1 2">
    <name type="scientific">Mycena citricolor</name>
    <dbReference type="NCBI Taxonomy" id="2018698"/>
    <lineage>
        <taxon>Eukaryota</taxon>
        <taxon>Fungi</taxon>
        <taxon>Dikarya</taxon>
        <taxon>Basidiomycota</taxon>
        <taxon>Agaricomycotina</taxon>
        <taxon>Agaricomycetes</taxon>
        <taxon>Agaricomycetidae</taxon>
        <taxon>Agaricales</taxon>
        <taxon>Marasmiineae</taxon>
        <taxon>Mycenaceae</taxon>
        <taxon>Mycena</taxon>
    </lineage>
</organism>
<keyword evidence="2" id="KW-1185">Reference proteome</keyword>
<dbReference type="AlphaFoldDB" id="A0AAD2HIN6"/>
<evidence type="ECO:0000313" key="2">
    <source>
        <dbReference type="Proteomes" id="UP001295794"/>
    </source>
</evidence>
<feature type="non-terminal residue" evidence="1">
    <location>
        <position position="1"/>
    </location>
</feature>
<comment type="caution">
    <text evidence="1">The sequence shown here is derived from an EMBL/GenBank/DDBJ whole genome shotgun (WGS) entry which is preliminary data.</text>
</comment>
<gene>
    <name evidence="1" type="ORF">MYCIT1_LOCUS26229</name>
</gene>
<sequence length="100" mass="11581">KRCLGIRCIHEDFLELVCKKRSALFGCVCLTQIRRAKAQLAYQQGHRSRPIVPASRQQRWIWVFRAQVRGRLGEHPKTCRSQHSNIVLEPNDVLKSICSV</sequence>
<proteinExistence type="predicted"/>
<dbReference type="EMBL" id="CAVNYO010000419">
    <property type="protein sequence ID" value="CAK5277304.1"/>
    <property type="molecule type" value="Genomic_DNA"/>
</dbReference>
<name>A0AAD2HIN6_9AGAR</name>
<accession>A0AAD2HIN6</accession>